<protein>
    <submittedName>
        <fullName evidence="2">Serine/threonine-protein kinase TAO3</fullName>
    </submittedName>
</protein>
<accession>A0A3S3NXF5</accession>
<feature type="compositionally biased region" description="Basic and acidic residues" evidence="1">
    <location>
        <begin position="104"/>
        <end position="114"/>
    </location>
</feature>
<keyword evidence="2" id="KW-0418">Kinase</keyword>
<proteinExistence type="predicted"/>
<dbReference type="OrthoDB" id="747498at2759"/>
<dbReference type="PANTHER" id="PTHR33413:SF4">
    <property type="entry name" value="D-RIBOSE-BINDING PERIPLASMIC PROTEIN"/>
    <property type="match status" value="1"/>
</dbReference>
<organism evidence="2 3">
    <name type="scientific">Cinnamomum micranthum f. kanehirae</name>
    <dbReference type="NCBI Taxonomy" id="337451"/>
    <lineage>
        <taxon>Eukaryota</taxon>
        <taxon>Viridiplantae</taxon>
        <taxon>Streptophyta</taxon>
        <taxon>Embryophyta</taxon>
        <taxon>Tracheophyta</taxon>
        <taxon>Spermatophyta</taxon>
        <taxon>Magnoliopsida</taxon>
        <taxon>Magnoliidae</taxon>
        <taxon>Laurales</taxon>
        <taxon>Lauraceae</taxon>
        <taxon>Cinnamomum</taxon>
    </lineage>
</organism>
<evidence type="ECO:0000313" key="2">
    <source>
        <dbReference type="EMBL" id="RWR77099.1"/>
    </source>
</evidence>
<sequence length="172" mass="19238">MGNCQAADAAMVVIQHPGGRVERSYWPLSATEVMRSNPGHYVALVTLCQPSEEEKRNNGGIRFTRVKLLRAKDTLVLGQVYRLLTSEEVMKGLWAKKHARMKKNPPDSEREKQIESGAAQTLDCGSDARKPESGNLNQDVKQERHRQKATQTTVKPSKQWRPSLQSISEVGS</sequence>
<keyword evidence="3" id="KW-1185">Reference proteome</keyword>
<reference evidence="2 3" key="1">
    <citation type="journal article" date="2019" name="Nat. Plants">
        <title>Stout camphor tree genome fills gaps in understanding of flowering plant genome evolution.</title>
        <authorList>
            <person name="Chaw S.M."/>
            <person name="Liu Y.C."/>
            <person name="Wu Y.W."/>
            <person name="Wang H.Y."/>
            <person name="Lin C.I."/>
            <person name="Wu C.S."/>
            <person name="Ke H.M."/>
            <person name="Chang L.Y."/>
            <person name="Hsu C.Y."/>
            <person name="Yang H.T."/>
            <person name="Sudianto E."/>
            <person name="Hsu M.H."/>
            <person name="Wu K.P."/>
            <person name="Wang L.N."/>
            <person name="Leebens-Mack J.H."/>
            <person name="Tsai I.J."/>
        </authorList>
    </citation>
    <scope>NUCLEOTIDE SEQUENCE [LARGE SCALE GENOMIC DNA]</scope>
    <source>
        <strain evidence="3">cv. Chaw 1501</strain>
        <tissue evidence="2">Young leaves</tissue>
    </source>
</reference>
<keyword evidence="2" id="KW-0808">Transferase</keyword>
<dbReference type="Proteomes" id="UP000283530">
    <property type="component" value="Unassembled WGS sequence"/>
</dbReference>
<feature type="compositionally biased region" description="Polar residues" evidence="1">
    <location>
        <begin position="149"/>
        <end position="172"/>
    </location>
</feature>
<dbReference type="PANTHER" id="PTHR33413">
    <property type="entry name" value="EXPRESSED PROTEIN"/>
    <property type="match status" value="1"/>
</dbReference>
<dbReference type="EMBL" id="QPKB01000002">
    <property type="protein sequence ID" value="RWR77099.1"/>
    <property type="molecule type" value="Genomic_DNA"/>
</dbReference>
<name>A0A3S3NXF5_9MAGN</name>
<dbReference type="GO" id="GO:0016301">
    <property type="term" value="F:kinase activity"/>
    <property type="evidence" value="ECO:0007669"/>
    <property type="project" value="UniProtKB-KW"/>
</dbReference>
<comment type="caution">
    <text evidence="2">The sequence shown here is derived from an EMBL/GenBank/DDBJ whole genome shotgun (WGS) entry which is preliminary data.</text>
</comment>
<dbReference type="InterPro" id="IPR025322">
    <property type="entry name" value="PADRE_dom"/>
</dbReference>
<evidence type="ECO:0000256" key="1">
    <source>
        <dbReference type="SAM" id="MobiDB-lite"/>
    </source>
</evidence>
<dbReference type="Pfam" id="PF14009">
    <property type="entry name" value="PADRE"/>
    <property type="match status" value="1"/>
</dbReference>
<dbReference type="AlphaFoldDB" id="A0A3S3NXF5"/>
<feature type="region of interest" description="Disordered" evidence="1">
    <location>
        <begin position="95"/>
        <end position="172"/>
    </location>
</feature>
<evidence type="ECO:0000313" key="3">
    <source>
        <dbReference type="Proteomes" id="UP000283530"/>
    </source>
</evidence>
<gene>
    <name evidence="2" type="ORF">CKAN_00557300</name>
</gene>
<dbReference type="STRING" id="337451.A0A3S3NXF5"/>